<comment type="caution">
    <text evidence="10">The sequence shown here is derived from an EMBL/GenBank/DDBJ whole genome shotgun (WGS) entry which is preliminary data.</text>
</comment>
<evidence type="ECO:0000256" key="4">
    <source>
        <dbReference type="ARBA" id="ARBA00022475"/>
    </source>
</evidence>
<feature type="transmembrane region" description="Helical" evidence="9">
    <location>
        <begin position="287"/>
        <end position="317"/>
    </location>
</feature>
<keyword evidence="7 9" id="KW-0472">Membrane</keyword>
<evidence type="ECO:0000313" key="10">
    <source>
        <dbReference type="EMBL" id="GAA2521949.1"/>
    </source>
</evidence>
<comment type="subcellular location">
    <subcellularLocation>
        <location evidence="1">Cell membrane</location>
        <topology evidence="1">Multi-pass membrane protein</topology>
    </subcellularLocation>
</comment>
<dbReference type="PANTHER" id="PTHR21716">
    <property type="entry name" value="TRANSMEMBRANE PROTEIN"/>
    <property type="match status" value="1"/>
</dbReference>
<organism evidence="10 11">
    <name type="scientific">Pilimelia columellifera subsp. columellifera</name>
    <dbReference type="NCBI Taxonomy" id="706583"/>
    <lineage>
        <taxon>Bacteria</taxon>
        <taxon>Bacillati</taxon>
        <taxon>Actinomycetota</taxon>
        <taxon>Actinomycetes</taxon>
        <taxon>Micromonosporales</taxon>
        <taxon>Micromonosporaceae</taxon>
        <taxon>Pilimelia</taxon>
    </lineage>
</organism>
<feature type="region of interest" description="Disordered" evidence="8">
    <location>
        <begin position="1"/>
        <end position="34"/>
    </location>
</feature>
<name>A0ABN3NH31_9ACTN</name>
<keyword evidence="3" id="KW-0813">Transport</keyword>
<keyword evidence="11" id="KW-1185">Reference proteome</keyword>
<evidence type="ECO:0000256" key="5">
    <source>
        <dbReference type="ARBA" id="ARBA00022692"/>
    </source>
</evidence>
<feature type="transmembrane region" description="Helical" evidence="9">
    <location>
        <begin position="337"/>
        <end position="368"/>
    </location>
</feature>
<feature type="transmembrane region" description="Helical" evidence="9">
    <location>
        <begin position="185"/>
        <end position="205"/>
    </location>
</feature>
<evidence type="ECO:0000256" key="9">
    <source>
        <dbReference type="SAM" id="Phobius"/>
    </source>
</evidence>
<evidence type="ECO:0000256" key="1">
    <source>
        <dbReference type="ARBA" id="ARBA00004651"/>
    </source>
</evidence>
<dbReference type="PANTHER" id="PTHR21716:SF53">
    <property type="entry name" value="PERMEASE PERM-RELATED"/>
    <property type="match status" value="1"/>
</dbReference>
<evidence type="ECO:0000256" key="8">
    <source>
        <dbReference type="SAM" id="MobiDB-lite"/>
    </source>
</evidence>
<reference evidence="10 11" key="1">
    <citation type="journal article" date="2019" name="Int. J. Syst. Evol. Microbiol.">
        <title>The Global Catalogue of Microorganisms (GCM) 10K type strain sequencing project: providing services to taxonomists for standard genome sequencing and annotation.</title>
        <authorList>
            <consortium name="The Broad Institute Genomics Platform"/>
            <consortium name="The Broad Institute Genome Sequencing Center for Infectious Disease"/>
            <person name="Wu L."/>
            <person name="Ma J."/>
        </authorList>
    </citation>
    <scope>NUCLEOTIDE SEQUENCE [LARGE SCALE GENOMIC DNA]</scope>
    <source>
        <strain evidence="10 11">JCM 3367</strain>
    </source>
</reference>
<feature type="transmembrane region" description="Helical" evidence="9">
    <location>
        <begin position="102"/>
        <end position="123"/>
    </location>
</feature>
<dbReference type="Pfam" id="PF01594">
    <property type="entry name" value="AI-2E_transport"/>
    <property type="match status" value="1"/>
</dbReference>
<keyword evidence="5 9" id="KW-0812">Transmembrane</keyword>
<gene>
    <name evidence="10" type="ORF">GCM10010201_19820</name>
</gene>
<dbReference type="RefSeq" id="WP_344171511.1">
    <property type="nucleotide sequence ID" value="NZ_BAAARY010000007.1"/>
</dbReference>
<keyword evidence="4" id="KW-1003">Cell membrane</keyword>
<feature type="transmembrane region" description="Helical" evidence="9">
    <location>
        <begin position="72"/>
        <end position="90"/>
    </location>
</feature>
<dbReference type="Proteomes" id="UP001499978">
    <property type="component" value="Unassembled WGS sequence"/>
</dbReference>
<evidence type="ECO:0000313" key="11">
    <source>
        <dbReference type="Proteomes" id="UP001499978"/>
    </source>
</evidence>
<dbReference type="EMBL" id="BAAARY010000007">
    <property type="protein sequence ID" value="GAA2521949.1"/>
    <property type="molecule type" value="Genomic_DNA"/>
</dbReference>
<proteinExistence type="inferred from homology"/>
<evidence type="ECO:0000256" key="7">
    <source>
        <dbReference type="ARBA" id="ARBA00023136"/>
    </source>
</evidence>
<evidence type="ECO:0000256" key="3">
    <source>
        <dbReference type="ARBA" id="ARBA00022448"/>
    </source>
</evidence>
<keyword evidence="6 9" id="KW-1133">Transmembrane helix</keyword>
<comment type="similarity">
    <text evidence="2">Belongs to the autoinducer-2 exporter (AI-2E) (TC 2.A.86) family.</text>
</comment>
<protein>
    <submittedName>
        <fullName evidence="10">AI-2E family transporter</fullName>
    </submittedName>
</protein>
<accession>A0ABN3NH31</accession>
<evidence type="ECO:0000256" key="6">
    <source>
        <dbReference type="ARBA" id="ARBA00022989"/>
    </source>
</evidence>
<feature type="transmembrane region" description="Helical" evidence="9">
    <location>
        <begin position="46"/>
        <end position="66"/>
    </location>
</feature>
<evidence type="ECO:0000256" key="2">
    <source>
        <dbReference type="ARBA" id="ARBA00009773"/>
    </source>
</evidence>
<sequence length="379" mass="39840">MTGAPGGDASADAATEPPLNDGQTPDIEVAQRPYGMPGRPFSRSPFALGFVVTLGGLTAFGMLRALDNAMPILVLIFSALFLAIGLNPAVEALQRLNMRRGFAVLAVGAAAVTLFGAGLLALAPPLVAQTEAFAEKLPGYIEALKRSKTVNELNERYDIIDKLQAAATPGAVTDVAGGVVGGASVVFGTVFKVLTVFVLTLYFMASFDRMKRWVYRLAPASRRERVSLLSDAILSKVGAYMVGALLIALMAGVSTFIFLWVAGVSYPFALAFVVAVCDLIPQIGATLGAVVVSIAGFATSVPVGIACIVFFVIYQQFENYLIYPKMMRRSVKVSDLAAIVGALTGVALFGVIGALIAIPAVAAIQLIVDEVVAPRQQRH</sequence>
<dbReference type="InterPro" id="IPR002549">
    <property type="entry name" value="AI-2E-like"/>
</dbReference>